<evidence type="ECO:0000256" key="2">
    <source>
        <dbReference type="ARBA" id="ARBA00022729"/>
    </source>
</evidence>
<evidence type="ECO:0000256" key="1">
    <source>
        <dbReference type="ARBA" id="ARBA00022460"/>
    </source>
</evidence>
<dbReference type="InterPro" id="IPR000618">
    <property type="entry name" value="Insect_cuticle"/>
</dbReference>
<dbReference type="PROSITE" id="PS00233">
    <property type="entry name" value="CHIT_BIND_RR_1"/>
    <property type="match status" value="1"/>
</dbReference>
<comment type="caution">
    <text evidence="5">The sequence shown here is derived from an EMBL/GenBank/DDBJ whole genome shotgun (WGS) entry which is preliminary data.</text>
</comment>
<dbReference type="PANTHER" id="PTHR10380:SF173">
    <property type="entry name" value="CUTICULAR PROTEIN 47EF, ISOFORM C-RELATED"/>
    <property type="match status" value="1"/>
</dbReference>
<keyword evidence="1 3" id="KW-0193">Cuticle</keyword>
<protein>
    <submittedName>
        <fullName evidence="5">Uncharacterized protein</fullName>
    </submittedName>
</protein>
<accession>A0A921YKE8</accession>
<dbReference type="EMBL" id="JH668281">
    <property type="protein sequence ID" value="KAG6440626.1"/>
    <property type="molecule type" value="Genomic_DNA"/>
</dbReference>
<dbReference type="InterPro" id="IPR031311">
    <property type="entry name" value="CHIT_BIND_RR_consensus"/>
</dbReference>
<reference evidence="5" key="1">
    <citation type="journal article" date="2016" name="Insect Biochem. Mol. Biol.">
        <title>Multifaceted biological insights from a draft genome sequence of the tobacco hornworm moth, Manduca sexta.</title>
        <authorList>
            <person name="Kanost M.R."/>
            <person name="Arrese E.L."/>
            <person name="Cao X."/>
            <person name="Chen Y.R."/>
            <person name="Chellapilla S."/>
            <person name="Goldsmith M.R."/>
            <person name="Grosse-Wilde E."/>
            <person name="Heckel D.G."/>
            <person name="Herndon N."/>
            <person name="Jiang H."/>
            <person name="Papanicolaou A."/>
            <person name="Qu J."/>
            <person name="Soulages J.L."/>
            <person name="Vogel H."/>
            <person name="Walters J."/>
            <person name="Waterhouse R.M."/>
            <person name="Ahn S.J."/>
            <person name="Almeida F.C."/>
            <person name="An C."/>
            <person name="Aqrawi P."/>
            <person name="Bretschneider A."/>
            <person name="Bryant W.B."/>
            <person name="Bucks S."/>
            <person name="Chao H."/>
            <person name="Chevignon G."/>
            <person name="Christen J.M."/>
            <person name="Clarke D.F."/>
            <person name="Dittmer N.T."/>
            <person name="Ferguson L.C.F."/>
            <person name="Garavelou S."/>
            <person name="Gordon K.H.J."/>
            <person name="Gunaratna R.T."/>
            <person name="Han Y."/>
            <person name="Hauser F."/>
            <person name="He Y."/>
            <person name="Heidel-Fischer H."/>
            <person name="Hirsh A."/>
            <person name="Hu Y."/>
            <person name="Jiang H."/>
            <person name="Kalra D."/>
            <person name="Klinner C."/>
            <person name="Konig C."/>
            <person name="Kovar C."/>
            <person name="Kroll A.R."/>
            <person name="Kuwar S.S."/>
            <person name="Lee S.L."/>
            <person name="Lehman R."/>
            <person name="Li K."/>
            <person name="Li Z."/>
            <person name="Liang H."/>
            <person name="Lovelace S."/>
            <person name="Lu Z."/>
            <person name="Mansfield J.H."/>
            <person name="McCulloch K.J."/>
            <person name="Mathew T."/>
            <person name="Morton B."/>
            <person name="Muzny D.M."/>
            <person name="Neunemann D."/>
            <person name="Ongeri F."/>
            <person name="Pauchet Y."/>
            <person name="Pu L.L."/>
            <person name="Pyrousis I."/>
            <person name="Rao X.J."/>
            <person name="Redding A."/>
            <person name="Roesel C."/>
            <person name="Sanchez-Gracia A."/>
            <person name="Schaack S."/>
            <person name="Shukla A."/>
            <person name="Tetreau G."/>
            <person name="Wang Y."/>
            <person name="Xiong G.H."/>
            <person name="Traut W."/>
            <person name="Walsh T.K."/>
            <person name="Worley K.C."/>
            <person name="Wu D."/>
            <person name="Wu W."/>
            <person name="Wu Y.Q."/>
            <person name="Zhang X."/>
            <person name="Zou Z."/>
            <person name="Zucker H."/>
            <person name="Briscoe A.D."/>
            <person name="Burmester T."/>
            <person name="Clem R.J."/>
            <person name="Feyereisen R."/>
            <person name="Grimmelikhuijzen C.J.P."/>
            <person name="Hamodrakas S.J."/>
            <person name="Hansson B.S."/>
            <person name="Huguet E."/>
            <person name="Jermiin L.S."/>
            <person name="Lan Q."/>
            <person name="Lehman H.K."/>
            <person name="Lorenzen M."/>
            <person name="Merzendorfer H."/>
            <person name="Michalopoulos I."/>
            <person name="Morton D.B."/>
            <person name="Muthukrishnan S."/>
            <person name="Oakeshott J.G."/>
            <person name="Palmer W."/>
            <person name="Park Y."/>
            <person name="Passarelli A.L."/>
            <person name="Rozas J."/>
            <person name="Schwartz L.M."/>
            <person name="Smith W."/>
            <person name="Southgate A."/>
            <person name="Vilcinskas A."/>
            <person name="Vogt R."/>
            <person name="Wang P."/>
            <person name="Werren J."/>
            <person name="Yu X.Q."/>
            <person name="Zhou J.J."/>
            <person name="Brown S.J."/>
            <person name="Scherer S.E."/>
            <person name="Richards S."/>
            <person name="Blissard G.W."/>
        </authorList>
    </citation>
    <scope>NUCLEOTIDE SEQUENCE</scope>
</reference>
<evidence type="ECO:0000256" key="4">
    <source>
        <dbReference type="SAM" id="SignalP"/>
    </source>
</evidence>
<reference evidence="5" key="2">
    <citation type="submission" date="2020-12" db="EMBL/GenBank/DDBJ databases">
        <authorList>
            <person name="Kanost M."/>
        </authorList>
    </citation>
    <scope>NUCLEOTIDE SEQUENCE</scope>
</reference>
<dbReference type="PANTHER" id="PTHR10380">
    <property type="entry name" value="CUTICLE PROTEIN"/>
    <property type="match status" value="1"/>
</dbReference>
<keyword evidence="2 4" id="KW-0732">Signal</keyword>
<evidence type="ECO:0000313" key="6">
    <source>
        <dbReference type="Proteomes" id="UP000791440"/>
    </source>
</evidence>
<gene>
    <name evidence="5" type="ORF">O3G_MSEX001397</name>
</gene>
<feature type="signal peptide" evidence="4">
    <location>
        <begin position="1"/>
        <end position="16"/>
    </location>
</feature>
<keyword evidence="6" id="KW-1185">Reference proteome</keyword>
<dbReference type="InterPro" id="IPR050468">
    <property type="entry name" value="Cuticle_Struct_Prot"/>
</dbReference>
<proteinExistence type="predicted"/>
<evidence type="ECO:0000313" key="5">
    <source>
        <dbReference type="EMBL" id="KAG6440627.1"/>
    </source>
</evidence>
<evidence type="ECO:0000256" key="3">
    <source>
        <dbReference type="PROSITE-ProRule" id="PRU00497"/>
    </source>
</evidence>
<dbReference type="GO" id="GO:0062129">
    <property type="term" value="C:chitin-based extracellular matrix"/>
    <property type="evidence" value="ECO:0007669"/>
    <property type="project" value="TreeGrafter"/>
</dbReference>
<dbReference type="PROSITE" id="PS51155">
    <property type="entry name" value="CHIT_BIND_RR_2"/>
    <property type="match status" value="1"/>
</dbReference>
<name>A0A921YKE8_MANSE</name>
<organism evidence="5 6">
    <name type="scientific">Manduca sexta</name>
    <name type="common">Tobacco hawkmoth</name>
    <name type="synonym">Tobacco hornworm</name>
    <dbReference type="NCBI Taxonomy" id="7130"/>
    <lineage>
        <taxon>Eukaryota</taxon>
        <taxon>Metazoa</taxon>
        <taxon>Ecdysozoa</taxon>
        <taxon>Arthropoda</taxon>
        <taxon>Hexapoda</taxon>
        <taxon>Insecta</taxon>
        <taxon>Pterygota</taxon>
        <taxon>Neoptera</taxon>
        <taxon>Endopterygota</taxon>
        <taxon>Lepidoptera</taxon>
        <taxon>Glossata</taxon>
        <taxon>Ditrysia</taxon>
        <taxon>Bombycoidea</taxon>
        <taxon>Sphingidae</taxon>
        <taxon>Sphinginae</taxon>
        <taxon>Sphingini</taxon>
        <taxon>Manduca</taxon>
    </lineage>
</organism>
<dbReference type="AlphaFoldDB" id="A0A921YKE8"/>
<dbReference type="GO" id="GO:0008010">
    <property type="term" value="F:structural constituent of chitin-based larval cuticle"/>
    <property type="evidence" value="ECO:0007669"/>
    <property type="project" value="TreeGrafter"/>
</dbReference>
<dbReference type="Proteomes" id="UP000791440">
    <property type="component" value="Unassembled WGS sequence"/>
</dbReference>
<feature type="chain" id="PRO_5038276263" evidence="4">
    <location>
        <begin position="17"/>
        <end position="125"/>
    </location>
</feature>
<dbReference type="Pfam" id="PF00379">
    <property type="entry name" value="Chitin_bind_4"/>
    <property type="match status" value="1"/>
</dbReference>
<dbReference type="PRINTS" id="PR00947">
    <property type="entry name" value="CUTICLE"/>
</dbReference>
<sequence>MKSFIVALCVVGCVLANDPEAVVVRNDYVQNPEGSYNYAFESNNGISGQAEGKFKVFDKDSAAVVVAGSSQYKGSDGKVYSLTYVADENGYQPQADFLPTPPPTVAIPEYIARAVAYNLAHSAKV</sequence>
<dbReference type="EMBL" id="JH668281">
    <property type="protein sequence ID" value="KAG6440627.1"/>
    <property type="molecule type" value="Genomic_DNA"/>
</dbReference>
<dbReference type="OrthoDB" id="7920766at2759"/>